<feature type="domain" description="DUF7730" evidence="2">
    <location>
        <begin position="64"/>
        <end position="219"/>
    </location>
</feature>
<dbReference type="AlphaFoldDB" id="A0A2H1H3D7"/>
<organism evidence="3 4">
    <name type="scientific">Zymoseptoria tritici ST99CH_1E4</name>
    <dbReference type="NCBI Taxonomy" id="1276532"/>
    <lineage>
        <taxon>Eukaryota</taxon>
        <taxon>Fungi</taxon>
        <taxon>Dikarya</taxon>
        <taxon>Ascomycota</taxon>
        <taxon>Pezizomycotina</taxon>
        <taxon>Dothideomycetes</taxon>
        <taxon>Dothideomycetidae</taxon>
        <taxon>Mycosphaerellales</taxon>
        <taxon>Mycosphaerellaceae</taxon>
        <taxon>Zymoseptoria</taxon>
    </lineage>
</organism>
<dbReference type="PANTHER" id="PTHR42085:SF4">
    <property type="entry name" value="F-BOX DOMAIN-CONTAINING PROTEIN"/>
    <property type="match status" value="1"/>
</dbReference>
<dbReference type="Pfam" id="PF24864">
    <property type="entry name" value="DUF7730"/>
    <property type="match status" value="1"/>
</dbReference>
<dbReference type="EMBL" id="LT854263">
    <property type="protein sequence ID" value="SMR60336.1"/>
    <property type="molecule type" value="Genomic_DNA"/>
</dbReference>
<evidence type="ECO:0000313" key="4">
    <source>
        <dbReference type="Proteomes" id="UP000245764"/>
    </source>
</evidence>
<sequence length="339" mass="38091">MAAASTDHISNQATTNQIKPGTLTRKWCRNLKKTAPLVPRKSKDRNMKNAAHEEEASTKKPFRFLDLPPEQRNQVYKYCLVPGTKFHVVHEWSPHAVAGLQPQVMTCGISIDTRMIVRKSAFNPHILRTCSVIHGEATSIFYGTSVFYLEADTLSEALKLPQSILYPKPGPITYIRHISLGWRAQDSYNAAVHPILARISNAVSLETLTFDATWIECFRTPETMAKAIVTLWKQVNRAKSKNDRRGIGIDFFSIKRPDHDSLLLNKNLVPGAKKDVAVFIPEFNKALKRIVTEGLPKRPKRPKNIFGKETKASTTRGTQVTDSLQVGASLKWSFASLCR</sequence>
<evidence type="ECO:0000313" key="3">
    <source>
        <dbReference type="EMBL" id="SMR60336.1"/>
    </source>
</evidence>
<protein>
    <recommendedName>
        <fullName evidence="2">DUF7730 domain-containing protein</fullName>
    </recommendedName>
</protein>
<dbReference type="InterPro" id="IPR038883">
    <property type="entry name" value="AN11006-like"/>
</dbReference>
<reference evidence="4" key="1">
    <citation type="submission" date="2017-05" db="EMBL/GenBank/DDBJ databases">
        <authorList>
            <person name="Song R."/>
            <person name="Chenine A.L."/>
            <person name="Ruprecht R.M."/>
        </authorList>
    </citation>
    <scope>NUCLEOTIDE SEQUENCE [LARGE SCALE GENOMIC DNA]</scope>
</reference>
<feature type="compositionally biased region" description="Basic and acidic residues" evidence="1">
    <location>
        <begin position="44"/>
        <end position="55"/>
    </location>
</feature>
<name>A0A2H1H3D7_ZYMTR</name>
<feature type="region of interest" description="Disordered" evidence="1">
    <location>
        <begin position="298"/>
        <end position="318"/>
    </location>
</feature>
<feature type="region of interest" description="Disordered" evidence="1">
    <location>
        <begin position="1"/>
        <end position="21"/>
    </location>
</feature>
<gene>
    <name evidence="3" type="ORF">ZT1E4_G10301</name>
</gene>
<proteinExistence type="predicted"/>
<dbReference type="InterPro" id="IPR056632">
    <property type="entry name" value="DUF7730"/>
</dbReference>
<accession>A0A2H1H3D7</accession>
<evidence type="ECO:0000259" key="2">
    <source>
        <dbReference type="Pfam" id="PF24864"/>
    </source>
</evidence>
<dbReference type="Proteomes" id="UP000245764">
    <property type="component" value="Chromosome 11"/>
</dbReference>
<evidence type="ECO:0000256" key="1">
    <source>
        <dbReference type="SAM" id="MobiDB-lite"/>
    </source>
</evidence>
<feature type="compositionally biased region" description="Polar residues" evidence="1">
    <location>
        <begin position="7"/>
        <end position="19"/>
    </location>
</feature>
<dbReference type="PANTHER" id="PTHR42085">
    <property type="entry name" value="F-BOX DOMAIN-CONTAINING PROTEIN"/>
    <property type="match status" value="1"/>
</dbReference>
<feature type="region of interest" description="Disordered" evidence="1">
    <location>
        <begin position="34"/>
        <end position="55"/>
    </location>
</feature>